<accession>A0A5B1BT95</accession>
<evidence type="ECO:0000313" key="1">
    <source>
        <dbReference type="EMBL" id="KAA1250680.1"/>
    </source>
</evidence>
<evidence type="ECO:0000313" key="2">
    <source>
        <dbReference type="Proteomes" id="UP000324701"/>
    </source>
</evidence>
<keyword evidence="2" id="KW-1185">Reference proteome</keyword>
<sequence>MQHLIHVLPAFLLACVVLAVLPGPA</sequence>
<proteinExistence type="predicted"/>
<reference evidence="1 2" key="1">
    <citation type="submission" date="2019-09" db="EMBL/GenBank/DDBJ databases">
        <title>Report of infection by Mycobacterium simiae a patient suffering from pulmonary tuberculosis.</title>
        <authorList>
            <person name="Mohanty P.S."/>
            <person name="Bansal A.K."/>
            <person name="Singh H."/>
            <person name="Sharma S."/>
            <person name="Patil S.A."/>
            <person name="Upadhaya P."/>
            <person name="Singh P.K."/>
            <person name="Kumar D."/>
            <person name="Kumar S."/>
            <person name="Singh R.K."/>
            <person name="Chaudhary B."/>
        </authorList>
    </citation>
    <scope>NUCLEOTIDE SEQUENCE [LARGE SCALE GENOMIC DNA]</scope>
    <source>
        <strain evidence="1 2">JAL-560-SIM</strain>
    </source>
</reference>
<organism evidence="1 2">
    <name type="scientific">Mycobacterium simiae</name>
    <name type="common">Mycobacterium habana</name>
    <dbReference type="NCBI Taxonomy" id="1784"/>
    <lineage>
        <taxon>Bacteria</taxon>
        <taxon>Bacillati</taxon>
        <taxon>Actinomycetota</taxon>
        <taxon>Actinomycetes</taxon>
        <taxon>Mycobacteriales</taxon>
        <taxon>Mycobacteriaceae</taxon>
        <taxon>Mycobacterium</taxon>
        <taxon>Mycobacterium simiae complex</taxon>
    </lineage>
</organism>
<protein>
    <submittedName>
        <fullName evidence="1">LysE family translocator</fullName>
    </submittedName>
</protein>
<gene>
    <name evidence="1" type="ORF">F0Q45_08550</name>
</gene>
<feature type="non-terminal residue" evidence="1">
    <location>
        <position position="25"/>
    </location>
</feature>
<name>A0A5B1BT95_MYCSI</name>
<dbReference type="Proteomes" id="UP000324701">
    <property type="component" value="Unassembled WGS sequence"/>
</dbReference>
<comment type="caution">
    <text evidence="1">The sequence shown here is derived from an EMBL/GenBank/DDBJ whole genome shotgun (WGS) entry which is preliminary data.</text>
</comment>
<dbReference type="AlphaFoldDB" id="A0A5B1BT95"/>
<dbReference type="EMBL" id="VTZN01000036">
    <property type="protein sequence ID" value="KAA1250680.1"/>
    <property type="molecule type" value="Genomic_DNA"/>
</dbReference>